<evidence type="ECO:0000256" key="3">
    <source>
        <dbReference type="ARBA" id="ARBA00022448"/>
    </source>
</evidence>
<keyword evidence="5 10" id="KW-0812">Transmembrane</keyword>
<comment type="subcellular location">
    <subcellularLocation>
        <location evidence="1 10">Cell outer membrane</location>
        <topology evidence="1 10">Multi-pass membrane protein</topology>
    </subcellularLocation>
</comment>
<evidence type="ECO:0000256" key="2">
    <source>
        <dbReference type="ARBA" id="ARBA00009810"/>
    </source>
</evidence>
<evidence type="ECO:0000256" key="7">
    <source>
        <dbReference type="ARBA" id="ARBA00023136"/>
    </source>
</evidence>
<evidence type="ECO:0000256" key="10">
    <source>
        <dbReference type="PROSITE-ProRule" id="PRU01360"/>
    </source>
</evidence>
<feature type="chain" id="PRO_5037827260" evidence="12">
    <location>
        <begin position="42"/>
        <end position="900"/>
    </location>
</feature>
<evidence type="ECO:0000256" key="1">
    <source>
        <dbReference type="ARBA" id="ARBA00004571"/>
    </source>
</evidence>
<name>A0A923KTH7_9BURK</name>
<dbReference type="InterPro" id="IPR037066">
    <property type="entry name" value="Plug_dom_sf"/>
</dbReference>
<keyword evidence="9 10" id="KW-0998">Cell outer membrane</keyword>
<reference evidence="15" key="1">
    <citation type="submission" date="2020-08" db="EMBL/GenBank/DDBJ databases">
        <title>Novel species isolated from subtropical streams in China.</title>
        <authorList>
            <person name="Lu H."/>
        </authorList>
    </citation>
    <scope>NUCLEOTIDE SEQUENCE</scope>
    <source>
        <strain evidence="15">LX22W</strain>
    </source>
</reference>
<comment type="similarity">
    <text evidence="2 10 11">Belongs to the TonB-dependent receptor family.</text>
</comment>
<organism evidence="15 16">
    <name type="scientific">Undibacterium nitidum</name>
    <dbReference type="NCBI Taxonomy" id="2762298"/>
    <lineage>
        <taxon>Bacteria</taxon>
        <taxon>Pseudomonadati</taxon>
        <taxon>Pseudomonadota</taxon>
        <taxon>Betaproteobacteria</taxon>
        <taxon>Burkholderiales</taxon>
        <taxon>Oxalobacteraceae</taxon>
        <taxon>Undibacterium</taxon>
    </lineage>
</organism>
<dbReference type="CDD" id="cd01347">
    <property type="entry name" value="ligand_gated_channel"/>
    <property type="match status" value="1"/>
</dbReference>
<feature type="signal peptide" evidence="12">
    <location>
        <begin position="1"/>
        <end position="41"/>
    </location>
</feature>
<accession>A0A923KTH7</accession>
<feature type="domain" description="TonB-dependent receptor-like beta-barrel" evidence="13">
    <location>
        <begin position="366"/>
        <end position="861"/>
    </location>
</feature>
<dbReference type="InterPro" id="IPR036942">
    <property type="entry name" value="Beta-barrel_TonB_sf"/>
</dbReference>
<comment type="caution">
    <text evidence="15">The sequence shown here is derived from an EMBL/GenBank/DDBJ whole genome shotgun (WGS) entry which is preliminary data.</text>
</comment>
<dbReference type="PANTHER" id="PTHR47234">
    <property type="match status" value="1"/>
</dbReference>
<keyword evidence="3 10" id="KW-0813">Transport</keyword>
<evidence type="ECO:0000313" key="15">
    <source>
        <dbReference type="EMBL" id="MBC3882271.1"/>
    </source>
</evidence>
<proteinExistence type="inferred from homology"/>
<dbReference type="Pfam" id="PF07715">
    <property type="entry name" value="Plug"/>
    <property type="match status" value="1"/>
</dbReference>
<dbReference type="SUPFAM" id="SSF56935">
    <property type="entry name" value="Porins"/>
    <property type="match status" value="1"/>
</dbReference>
<evidence type="ECO:0000256" key="8">
    <source>
        <dbReference type="ARBA" id="ARBA00023170"/>
    </source>
</evidence>
<dbReference type="PROSITE" id="PS52016">
    <property type="entry name" value="TONB_DEPENDENT_REC_3"/>
    <property type="match status" value="1"/>
</dbReference>
<dbReference type="InterPro" id="IPR012910">
    <property type="entry name" value="Plug_dom"/>
</dbReference>
<evidence type="ECO:0000259" key="14">
    <source>
        <dbReference type="Pfam" id="PF07715"/>
    </source>
</evidence>
<keyword evidence="4 10" id="KW-1134">Transmembrane beta strand</keyword>
<feature type="domain" description="TonB-dependent receptor plug" evidence="14">
    <location>
        <begin position="66"/>
        <end position="180"/>
    </location>
</feature>
<keyword evidence="12" id="KW-0732">Signal</keyword>
<dbReference type="GO" id="GO:0009279">
    <property type="term" value="C:cell outer membrane"/>
    <property type="evidence" value="ECO:0007669"/>
    <property type="project" value="UniProtKB-SubCell"/>
</dbReference>
<dbReference type="Proteomes" id="UP000627446">
    <property type="component" value="Unassembled WGS sequence"/>
</dbReference>
<dbReference type="EMBL" id="JACOFZ010000004">
    <property type="protein sequence ID" value="MBC3882271.1"/>
    <property type="molecule type" value="Genomic_DNA"/>
</dbReference>
<dbReference type="InterPro" id="IPR039426">
    <property type="entry name" value="TonB-dep_rcpt-like"/>
</dbReference>
<sequence>MSNYKPGTQRFPSVPKKITSATWSALGVMAMLSISANAAYAQDKAAEPAVQKIEITGSSIKRINAETALPVQVISRIEIAKTGATTAEQLLNTLSANSGYTQESASISDKPGSSGLSGANLRGLGVSSTLVLLNGRRMAAFAFGGEGTDLNSIPLSAIDRVEVLKDGASAVYGADAVGGVINFITRKDFTGFEASLGGMRTDEGGGGDKTVSLLAGFGNLTSDGYNFFASLQHKKNDQLRTAQRDFAVSAWRPLEARGYPDNFTSANTFPAGMYSVSGKKYLGNPSAPDCAPPASININGACRFDYQAAADIYPESAKTNLISRATFAIDADHTIFAEFTASKNDAKYRLSPTGVNGNNGTSSSAWTYPAGGPFYPAFYVNSAGVKVPTDGKAFNVRMRMVPGGARTNGQESNQSRLLLGSEGTIAGWDYNTAFAHSVSDNTQTLTNGYYDRVKLLAAFRTGKINPFGAQSAEGQALLDGAERNIDGRKGKSTSDIFDARFTREIAQTDAGPVGMATGIEFRREKLEDNSSDEILSGTIYSTSKSRRVSESRDVKAIFAEFEVPLTKELSSQLALRHDSYGGNIGSSTNPKVALRYQPTKEVLFRASFGTGFRAPTMKDLDPSKVETSTGGLYFDTIGCTKYDSQCFSDQIPTTEAGNPNLKPEKSKQFSFGFVWEPATAFSAGVDFWSVRKTDVIKFAPETLIDTDPAYVENFITRDSDGYIVNWALTAQNQGKETKSGIDINLAYRTKFEGYGKVTTRLAGTLMTKSEQQFAEGSKVFDNLGKWGFEYVTPKWRHRLSADWDIGTWGFTLANTFQLHHEDQQLDPNGKRPTVASYSLWDLQAAYYGFKDIKISGGILNLANTKPPFSNQTLTYFAGFDSTYVDPRGRAFYVRLNYAFK</sequence>
<evidence type="ECO:0000256" key="5">
    <source>
        <dbReference type="ARBA" id="ARBA00022692"/>
    </source>
</evidence>
<dbReference type="Gene3D" id="2.40.170.20">
    <property type="entry name" value="TonB-dependent receptor, beta-barrel domain"/>
    <property type="match status" value="1"/>
</dbReference>
<dbReference type="InterPro" id="IPR000531">
    <property type="entry name" value="Beta-barrel_TonB"/>
</dbReference>
<evidence type="ECO:0000256" key="4">
    <source>
        <dbReference type="ARBA" id="ARBA00022452"/>
    </source>
</evidence>
<keyword evidence="6 11" id="KW-0798">TonB box</keyword>
<dbReference type="Gene3D" id="2.170.130.10">
    <property type="entry name" value="TonB-dependent receptor, plug domain"/>
    <property type="match status" value="1"/>
</dbReference>
<evidence type="ECO:0000256" key="6">
    <source>
        <dbReference type="ARBA" id="ARBA00023077"/>
    </source>
</evidence>
<dbReference type="RefSeq" id="WP_186916872.1">
    <property type="nucleotide sequence ID" value="NZ_JACOFZ010000004.1"/>
</dbReference>
<evidence type="ECO:0000313" key="16">
    <source>
        <dbReference type="Proteomes" id="UP000627446"/>
    </source>
</evidence>
<keyword evidence="7 10" id="KW-0472">Membrane</keyword>
<evidence type="ECO:0000256" key="9">
    <source>
        <dbReference type="ARBA" id="ARBA00023237"/>
    </source>
</evidence>
<keyword evidence="8 15" id="KW-0675">Receptor</keyword>
<evidence type="ECO:0000259" key="13">
    <source>
        <dbReference type="Pfam" id="PF00593"/>
    </source>
</evidence>
<protein>
    <submittedName>
        <fullName evidence="15">TonB-dependent receptor</fullName>
    </submittedName>
</protein>
<dbReference type="PANTHER" id="PTHR47234:SF2">
    <property type="entry name" value="TONB-DEPENDENT RECEPTOR"/>
    <property type="match status" value="1"/>
</dbReference>
<evidence type="ECO:0000256" key="12">
    <source>
        <dbReference type="SAM" id="SignalP"/>
    </source>
</evidence>
<gene>
    <name evidence="15" type="ORF">H8K36_12835</name>
</gene>
<evidence type="ECO:0000256" key="11">
    <source>
        <dbReference type="RuleBase" id="RU003357"/>
    </source>
</evidence>
<dbReference type="AlphaFoldDB" id="A0A923KTH7"/>
<keyword evidence="16" id="KW-1185">Reference proteome</keyword>
<dbReference type="Pfam" id="PF00593">
    <property type="entry name" value="TonB_dep_Rec_b-barrel"/>
    <property type="match status" value="1"/>
</dbReference>